<dbReference type="RefSeq" id="WP_098702545.1">
    <property type="nucleotide sequence ID" value="NZ_NJGI01000001.1"/>
</dbReference>
<dbReference type="InterPro" id="IPR053392">
    <property type="entry name" value="Transposase_IS30-like"/>
</dbReference>
<evidence type="ECO:0000259" key="1">
    <source>
        <dbReference type="PROSITE" id="PS50994"/>
    </source>
</evidence>
<sequence length="361" mass="42495">MIQQQYTIKRRKGQHLTLIERGKIEAFLKINMPKIQIASEIGISTRTLYHEINRGMVKGLLNSDYSTYDAYSAEFAHRKYLEAMKGKEGTLKIGKNRKLIEYVENSMLNDRNSPYVALENAKKENIEVNICLKTLYNYIHKELFINFSEEDMIYKKDKRKQERIPKRIRKIGGKSIEERPEEINNRQELGHFEADTVLGKRGTKEAILVLTDRKTRLEMVRKIPDKTAESVIKELSKIITEYPGMIKSITSDNGSEFMRADKIEEENIAYYYAHSYSSWERGSNENNNKLIRRFIPKGTDISEISEEEIKRIEKWMNDYPRKIFNGKNANKMYLSKFTKYFSVNDLLNIFHNVTFIVAIYY</sequence>
<dbReference type="GO" id="GO:0004803">
    <property type="term" value="F:transposase activity"/>
    <property type="evidence" value="ECO:0007669"/>
    <property type="project" value="TreeGrafter"/>
</dbReference>
<dbReference type="InterPro" id="IPR012337">
    <property type="entry name" value="RNaseH-like_sf"/>
</dbReference>
<protein>
    <submittedName>
        <fullName evidence="2">IS30 family transposase</fullName>
    </submittedName>
</protein>
<dbReference type="GO" id="GO:0015074">
    <property type="term" value="P:DNA integration"/>
    <property type="evidence" value="ECO:0007669"/>
    <property type="project" value="InterPro"/>
</dbReference>
<dbReference type="PROSITE" id="PS50994">
    <property type="entry name" value="INTEGRASE"/>
    <property type="match status" value="1"/>
</dbReference>
<comment type="caution">
    <text evidence="2">The sequence shown here is derived from an EMBL/GenBank/DDBJ whole genome shotgun (WGS) entry which is preliminary data.</text>
</comment>
<name>A0A2B7YEJ3_FUSNP</name>
<dbReference type="Gene3D" id="3.30.420.10">
    <property type="entry name" value="Ribonuclease H-like superfamily/Ribonuclease H"/>
    <property type="match status" value="1"/>
</dbReference>
<dbReference type="PANTHER" id="PTHR10948">
    <property type="entry name" value="TRANSPOSASE"/>
    <property type="match status" value="1"/>
</dbReference>
<dbReference type="AlphaFoldDB" id="A0A2B7YEJ3"/>
<dbReference type="NCBIfam" id="NF033563">
    <property type="entry name" value="transpos_IS30"/>
    <property type="match status" value="1"/>
</dbReference>
<dbReference type="InterPro" id="IPR051917">
    <property type="entry name" value="Transposase-Integrase"/>
</dbReference>
<dbReference type="Proteomes" id="UP000222862">
    <property type="component" value="Unassembled WGS sequence"/>
</dbReference>
<proteinExistence type="predicted"/>
<dbReference type="InterPro" id="IPR036397">
    <property type="entry name" value="RNaseH_sf"/>
</dbReference>
<gene>
    <name evidence="2" type="ORF">RN96_04950</name>
</gene>
<dbReference type="PANTHER" id="PTHR10948:SF23">
    <property type="entry name" value="TRANSPOSASE INSI FOR INSERTION SEQUENCE ELEMENT IS30A-RELATED"/>
    <property type="match status" value="1"/>
</dbReference>
<reference evidence="2 3" key="1">
    <citation type="submission" date="2017-06" db="EMBL/GenBank/DDBJ databases">
        <title>Genome sequencing of Fusobacterium nucleatum subsp. polymorphum KCOM 1232 (=ChDC F37).</title>
        <authorList>
            <person name="Kook J.-K."/>
            <person name="Park S.-N."/>
            <person name="Lim Y.K."/>
            <person name="Roh H."/>
        </authorList>
    </citation>
    <scope>NUCLEOTIDE SEQUENCE [LARGE SCALE GENOMIC DNA]</scope>
    <source>
        <strain evidence="3">KCOM 1232 ( ChDC F37)</strain>
    </source>
</reference>
<dbReference type="GO" id="GO:0005829">
    <property type="term" value="C:cytosol"/>
    <property type="evidence" value="ECO:0007669"/>
    <property type="project" value="TreeGrafter"/>
</dbReference>
<organism evidence="2 3">
    <name type="scientific">Fusobacterium nucleatum subsp. polymorphum</name>
    <name type="common">Fusobacterium polymorphum</name>
    <dbReference type="NCBI Taxonomy" id="76857"/>
    <lineage>
        <taxon>Bacteria</taxon>
        <taxon>Fusobacteriati</taxon>
        <taxon>Fusobacteriota</taxon>
        <taxon>Fusobacteriia</taxon>
        <taxon>Fusobacteriales</taxon>
        <taxon>Fusobacteriaceae</taxon>
        <taxon>Fusobacterium</taxon>
    </lineage>
</organism>
<accession>A0A2B7YEJ3</accession>
<dbReference type="GO" id="GO:0032196">
    <property type="term" value="P:transposition"/>
    <property type="evidence" value="ECO:0007669"/>
    <property type="project" value="TreeGrafter"/>
</dbReference>
<evidence type="ECO:0000313" key="2">
    <source>
        <dbReference type="EMBL" id="PGH22484.1"/>
    </source>
</evidence>
<feature type="domain" description="Integrase catalytic" evidence="1">
    <location>
        <begin position="176"/>
        <end position="337"/>
    </location>
</feature>
<evidence type="ECO:0000313" key="3">
    <source>
        <dbReference type="Proteomes" id="UP000222862"/>
    </source>
</evidence>
<dbReference type="EMBL" id="NJGI01000001">
    <property type="protein sequence ID" value="PGH22484.1"/>
    <property type="molecule type" value="Genomic_DNA"/>
</dbReference>
<dbReference type="InterPro" id="IPR001584">
    <property type="entry name" value="Integrase_cat-core"/>
</dbReference>
<dbReference type="SUPFAM" id="SSF53098">
    <property type="entry name" value="Ribonuclease H-like"/>
    <property type="match status" value="1"/>
</dbReference>
<dbReference type="GO" id="GO:0003676">
    <property type="term" value="F:nucleic acid binding"/>
    <property type="evidence" value="ECO:0007669"/>
    <property type="project" value="InterPro"/>
</dbReference>